<dbReference type="EMBL" id="MU069644">
    <property type="protein sequence ID" value="KAF5836768.1"/>
    <property type="molecule type" value="Genomic_DNA"/>
</dbReference>
<dbReference type="InterPro" id="IPR036412">
    <property type="entry name" value="HAD-like_sf"/>
</dbReference>
<dbReference type="InterPro" id="IPR006439">
    <property type="entry name" value="HAD-SF_hydro_IA"/>
</dbReference>
<protein>
    <submittedName>
        <fullName evidence="1">HAD-like domain-containing protein</fullName>
    </submittedName>
</protein>
<accession>A0ABQ7GQG5</accession>
<name>A0ABQ7GQG5_DUNSA</name>
<dbReference type="Pfam" id="PF13242">
    <property type="entry name" value="Hydrolase_like"/>
    <property type="match status" value="1"/>
</dbReference>
<dbReference type="SUPFAM" id="SSF56784">
    <property type="entry name" value="HAD-like"/>
    <property type="match status" value="1"/>
</dbReference>
<dbReference type="Gene3D" id="3.40.50.1000">
    <property type="entry name" value="HAD superfamily/HAD-like"/>
    <property type="match status" value="2"/>
</dbReference>
<sequence>MGFTSSHFTGAVTSGELAHRELQSRPDQWWAGLGHRCIHTTWSSRGSISLEGLGLQIVREPQEASFILAHGTEALSVPSDGGRIEVIEQSLEQLFDLLERCAALLEPPPMVVANPDMVTTSGAELIPMPGTLAKKYADLNPKCQVRLCGKPDPIIYNACKDALGLHPSEVLAVGDSLEHDIAGAAAAGIDSLFIAGGIHQKEVCKGNTGSVDMDALEALSRQHQAVPTYVVPELRW</sequence>
<dbReference type="InterPro" id="IPR023214">
    <property type="entry name" value="HAD_sf"/>
</dbReference>
<organism evidence="1 2">
    <name type="scientific">Dunaliella salina</name>
    <name type="common">Green alga</name>
    <name type="synonym">Protococcus salinus</name>
    <dbReference type="NCBI Taxonomy" id="3046"/>
    <lineage>
        <taxon>Eukaryota</taxon>
        <taxon>Viridiplantae</taxon>
        <taxon>Chlorophyta</taxon>
        <taxon>core chlorophytes</taxon>
        <taxon>Chlorophyceae</taxon>
        <taxon>CS clade</taxon>
        <taxon>Chlamydomonadales</taxon>
        <taxon>Dunaliellaceae</taxon>
        <taxon>Dunaliella</taxon>
    </lineage>
</organism>
<evidence type="ECO:0000313" key="1">
    <source>
        <dbReference type="EMBL" id="KAF5836768.1"/>
    </source>
</evidence>
<dbReference type="PANTHER" id="PTHR19288:SF90">
    <property type="entry name" value="OS08G0542600 PROTEIN"/>
    <property type="match status" value="1"/>
</dbReference>
<gene>
    <name evidence="1" type="ORF">DUNSADRAFT_5458</name>
</gene>
<evidence type="ECO:0000313" key="2">
    <source>
        <dbReference type="Proteomes" id="UP000815325"/>
    </source>
</evidence>
<comment type="caution">
    <text evidence="1">The sequence shown here is derived from an EMBL/GenBank/DDBJ whole genome shotgun (WGS) entry which is preliminary data.</text>
</comment>
<keyword evidence="2" id="KW-1185">Reference proteome</keyword>
<dbReference type="Proteomes" id="UP000815325">
    <property type="component" value="Unassembled WGS sequence"/>
</dbReference>
<dbReference type="NCBIfam" id="TIGR01549">
    <property type="entry name" value="HAD-SF-IA-v1"/>
    <property type="match status" value="1"/>
</dbReference>
<reference evidence="1" key="1">
    <citation type="submission" date="2017-08" db="EMBL/GenBank/DDBJ databases">
        <authorList>
            <person name="Polle J.E."/>
            <person name="Barry K."/>
            <person name="Cushman J."/>
            <person name="Schmutz J."/>
            <person name="Tran D."/>
            <person name="Hathwaick L.T."/>
            <person name="Yim W.C."/>
            <person name="Jenkins J."/>
            <person name="Mckie-Krisberg Z.M."/>
            <person name="Prochnik S."/>
            <person name="Lindquist E."/>
            <person name="Dockter R.B."/>
            <person name="Adam C."/>
            <person name="Molina H."/>
            <person name="Bunkerborg J."/>
            <person name="Jin E."/>
            <person name="Buchheim M."/>
            <person name="Magnuson J."/>
        </authorList>
    </citation>
    <scope>NUCLEOTIDE SEQUENCE</scope>
    <source>
        <strain evidence="1">CCAP 19/18</strain>
    </source>
</reference>
<dbReference type="PANTHER" id="PTHR19288">
    <property type="entry name" value="4-NITROPHENYLPHOSPHATASE-RELATED"/>
    <property type="match status" value="1"/>
</dbReference>
<proteinExistence type="predicted"/>